<evidence type="ECO:0000313" key="3">
    <source>
        <dbReference type="EMBL" id="ABM39666.1"/>
    </source>
</evidence>
<dbReference type="InterPro" id="IPR027417">
    <property type="entry name" value="P-loop_NTPase"/>
</dbReference>
<dbReference type="KEGG" id="pna:Pnap_4388"/>
<sequence>MTNIETVRTAFGRHFQHVVEMGNGVVRGERQHNGKPYAVAYVDLSDEVVERAHGLQSYQERLIGADFFSSDNDLRWNSYLFFWAGPKSAASEEFQQAKKLIESDRHFARKFVLNEDDLERRLGQKPQAVATPATQQGDAGIAWAELLRADSLAMLLEQRPRTATLELIEAGEAFKADVGAPAPAKASATDALATGMLRKLSIQQFRRIHQSTEFEFGDVNLITAPNGMGKTSLLEAIEAFYCGRVRRDPEAVFEGISGELEAPDGRRHAVKLTKVPATLKARNMAWYGRTDVHAQAISQGFTRFNFLDTDAAFRLSSEQDPEQIQLDLGRLIVGPDTTRLWTFLSKLKDDVDTRLKALEGQQPSDELNVDLLEKEVSRLETTPSESTSLRVAFREGVVRLRPRWVIPDANTQLNEQEKSSVAELKSAINRALAAAPVTPGNKSVLQEQLAKMKASLAEARRIQSSYEAAVREANAAAENQKASKENQRLAELWEKILLAGVPELEKRIGIAEQQVQALRTALPSYREDAIASFPEKYFPLALKDALSDAKRESDLAQESSQTASRALSQAQELGQTLVALRRDLHDASVAVMGQTGNLTECPVCKTVHAEQDLAEKLHALIGSGDSQMSAGLRQRAQTAKQNTDTAQRALEALLTLAKWQQAAGLADDLACKDLFTQLQHQHEKLRAALLELQEARQAEKTLGATGIRLDGWQLARANAQRGLSEGVNVNDRTRLRQAIEFMAVQIGFNVLAHVLTAKKPQTLANEATMLAIATGASRGVPMLPSQTVVAVERLVQQAEARVAAAAEVERAIDWPVDAAYETLLSEVQSCLLAYDKADHAATQETEADSVLKQKLKDLAEARARQAKHEASRKNLARAAATLSKVVDEHSLETVTSEALRAIRSKVSDVFSQIHSPPEYALGNFEDGQLIVRREDGATHAVNQVSTGQRAALALSIFLALNESAGTAPPVILIDDPVAHIDDLNALSFLDYLRELVVSSRKQVFFATADARLAALFQRKFDFLGPNRYRRINLDAPQATAQ</sequence>
<reference evidence="4" key="1">
    <citation type="journal article" date="2009" name="Environ. Microbiol.">
        <title>The genome of Polaromonas naphthalenivorans strain CJ2, isolated from coal tar-contaminated sediment, reveals physiological and metabolic versatility and evolution through extensive horizontal gene transfer.</title>
        <authorList>
            <person name="Yagi J.M."/>
            <person name="Sims D."/>
            <person name="Brettin T."/>
            <person name="Bruce D."/>
            <person name="Madsen E.L."/>
        </authorList>
    </citation>
    <scope>NUCLEOTIDE SEQUENCE [LARGE SCALE GENOMIC DNA]</scope>
    <source>
        <strain evidence="4">CJ2</strain>
        <plasmid evidence="4">Plasmid pPNAP01</plasmid>
    </source>
</reference>
<dbReference type="GO" id="GO:0016887">
    <property type="term" value="F:ATP hydrolysis activity"/>
    <property type="evidence" value="ECO:0007669"/>
    <property type="project" value="InterPro"/>
</dbReference>
<feature type="domain" description="Rad50/SbcC-type AAA" evidence="2">
    <location>
        <begin position="199"/>
        <end position="496"/>
    </location>
</feature>
<dbReference type="GO" id="GO:0006302">
    <property type="term" value="P:double-strand break repair"/>
    <property type="evidence" value="ECO:0007669"/>
    <property type="project" value="InterPro"/>
</dbReference>
<proteinExistence type="predicted"/>
<dbReference type="InterPro" id="IPR038729">
    <property type="entry name" value="Rad50/SbcC_AAA"/>
</dbReference>
<dbReference type="Pfam" id="PF13476">
    <property type="entry name" value="AAA_23"/>
    <property type="match status" value="1"/>
</dbReference>
<dbReference type="EMBL" id="CP000530">
    <property type="protein sequence ID" value="ABM39666.1"/>
    <property type="molecule type" value="Genomic_DNA"/>
</dbReference>
<evidence type="ECO:0000256" key="1">
    <source>
        <dbReference type="SAM" id="Coils"/>
    </source>
</evidence>
<dbReference type="HOGENOM" id="CLU_293846_0_0_4"/>
<keyword evidence="3" id="KW-0614">Plasmid</keyword>
<gene>
    <name evidence="3" type="ordered locus">Pnap_4388</name>
</gene>
<dbReference type="PANTHER" id="PTHR32114:SF2">
    <property type="entry name" value="ABC TRANSPORTER ABCH.3"/>
    <property type="match status" value="1"/>
</dbReference>
<dbReference type="AlphaFoldDB" id="A1VVI8"/>
<dbReference type="SUPFAM" id="SSF52540">
    <property type="entry name" value="P-loop containing nucleoside triphosphate hydrolases"/>
    <property type="match status" value="1"/>
</dbReference>
<feature type="coiled-coil region" evidence="1">
    <location>
        <begin position="442"/>
        <end position="521"/>
    </location>
</feature>
<evidence type="ECO:0000313" key="4">
    <source>
        <dbReference type="Proteomes" id="UP000000644"/>
    </source>
</evidence>
<keyword evidence="4" id="KW-1185">Reference proteome</keyword>
<dbReference type="CDD" id="cd00267">
    <property type="entry name" value="ABC_ATPase"/>
    <property type="match status" value="1"/>
</dbReference>
<name>A1VVI8_POLNA</name>
<keyword evidence="1" id="KW-0175">Coiled coil</keyword>
<dbReference type="PANTHER" id="PTHR32114">
    <property type="entry name" value="ABC TRANSPORTER ABCH.3"/>
    <property type="match status" value="1"/>
</dbReference>
<dbReference type="RefSeq" id="WP_011798039.1">
    <property type="nucleotide sequence ID" value="NC_008757.1"/>
</dbReference>
<organism evidence="3 4">
    <name type="scientific">Polaromonas naphthalenivorans (strain CJ2)</name>
    <dbReference type="NCBI Taxonomy" id="365044"/>
    <lineage>
        <taxon>Bacteria</taxon>
        <taxon>Pseudomonadati</taxon>
        <taxon>Pseudomonadota</taxon>
        <taxon>Betaproteobacteria</taxon>
        <taxon>Burkholderiales</taxon>
        <taxon>Comamonadaceae</taxon>
        <taxon>Polaromonas</taxon>
    </lineage>
</organism>
<accession>A1VVI8</accession>
<dbReference type="Proteomes" id="UP000000644">
    <property type="component" value="Plasmid pPNAP01"/>
</dbReference>
<dbReference type="Gene3D" id="3.40.50.300">
    <property type="entry name" value="P-loop containing nucleotide triphosphate hydrolases"/>
    <property type="match status" value="2"/>
</dbReference>
<geneLocation type="plasmid" evidence="3 4">
    <name>pPNAP01</name>
</geneLocation>
<protein>
    <submittedName>
        <fullName evidence="3">SMC domain protein</fullName>
    </submittedName>
</protein>
<evidence type="ECO:0000259" key="2">
    <source>
        <dbReference type="Pfam" id="PF13476"/>
    </source>
</evidence>